<proteinExistence type="predicted"/>
<sequence>MQPLHDALHGALRPAPRPALTLGPALVLGAGGWLGSAMLSQVLAAGHARVGAWVRQPMASTHRGLVAVPEAVWQAPTPAQREAWAGATAYLVLERAGLVGARDAVFAAPQAADLLPLARQLRDLGVARLAVVLPHAANSLPEALRHGFADADEHALSTLGFDQLLLVRSSRDAAALPPGTPWWDRLAAAWWSQLRWIVPDAERPLRSVALARVVVAAVRLLREAPPGVRVLPQGVASRAAHAAEGVEPVLRTWLALPQKNGA</sequence>
<protein>
    <recommendedName>
        <fullName evidence="3">Epimerase</fullName>
    </recommendedName>
</protein>
<dbReference type="Gene3D" id="3.40.50.720">
    <property type="entry name" value="NAD(P)-binding Rossmann-like Domain"/>
    <property type="match status" value="1"/>
</dbReference>
<gene>
    <name evidence="1" type="ORF">EOD73_08525</name>
</gene>
<name>A0A3S2V1J8_9BURK</name>
<dbReference type="OrthoDB" id="8857578at2"/>
<comment type="caution">
    <text evidence="1">The sequence shown here is derived from an EMBL/GenBank/DDBJ whole genome shotgun (WGS) entry which is preliminary data.</text>
</comment>
<reference evidence="1 2" key="1">
    <citation type="submission" date="2019-01" db="EMBL/GenBank/DDBJ databases">
        <authorList>
            <person name="Chen W.-M."/>
        </authorList>
    </citation>
    <scope>NUCLEOTIDE SEQUENCE [LARGE SCALE GENOMIC DNA]</scope>
    <source>
        <strain evidence="1 2">CCP-18</strain>
    </source>
</reference>
<evidence type="ECO:0000313" key="1">
    <source>
        <dbReference type="EMBL" id="RVT86079.1"/>
    </source>
</evidence>
<dbReference type="RefSeq" id="WP_127682577.1">
    <property type="nucleotide sequence ID" value="NZ_SACM01000002.1"/>
</dbReference>
<dbReference type="InterPro" id="IPR036291">
    <property type="entry name" value="NAD(P)-bd_dom_sf"/>
</dbReference>
<accession>A0A3S2V1J8</accession>
<dbReference type="Proteomes" id="UP000288587">
    <property type="component" value="Unassembled WGS sequence"/>
</dbReference>
<evidence type="ECO:0000313" key="2">
    <source>
        <dbReference type="Proteomes" id="UP000288587"/>
    </source>
</evidence>
<organism evidence="1 2">
    <name type="scientific">Inhella crocodyli</name>
    <dbReference type="NCBI Taxonomy" id="2499851"/>
    <lineage>
        <taxon>Bacteria</taxon>
        <taxon>Pseudomonadati</taxon>
        <taxon>Pseudomonadota</taxon>
        <taxon>Betaproteobacteria</taxon>
        <taxon>Burkholderiales</taxon>
        <taxon>Sphaerotilaceae</taxon>
        <taxon>Inhella</taxon>
    </lineage>
</organism>
<dbReference type="SUPFAM" id="SSF51735">
    <property type="entry name" value="NAD(P)-binding Rossmann-fold domains"/>
    <property type="match status" value="1"/>
</dbReference>
<dbReference type="EMBL" id="SACM01000002">
    <property type="protein sequence ID" value="RVT86079.1"/>
    <property type="molecule type" value="Genomic_DNA"/>
</dbReference>
<evidence type="ECO:0008006" key="3">
    <source>
        <dbReference type="Google" id="ProtNLM"/>
    </source>
</evidence>
<keyword evidence="2" id="KW-1185">Reference proteome</keyword>
<dbReference type="AlphaFoldDB" id="A0A3S2V1J8"/>